<sequence length="69" mass="7943">MLDVELMSGLILFLVGILSLFTFLAIIVRRIYLKLPIKMDIICFMVSAIMIIISYFLDSHFILFILSSI</sequence>
<gene>
    <name evidence="2" type="ORF">AP20H10_05940</name>
</gene>
<keyword evidence="1" id="KW-0812">Transmembrane</keyword>
<feature type="transmembrane region" description="Helical" evidence="1">
    <location>
        <begin position="41"/>
        <end position="66"/>
    </location>
</feature>
<proteinExistence type="predicted"/>
<reference evidence="2 3" key="1">
    <citation type="submission" date="2024-03" db="EMBL/GenBank/DDBJ databases">
        <title>Inconsistent identification of Apilactobacillus kunkeei-related strains obtained by well-developed overall genome related indices.</title>
        <authorList>
            <person name="Maeno S."/>
            <person name="Endo A."/>
        </authorList>
    </citation>
    <scope>NUCLEOTIDE SEQUENCE [LARGE SCALE GENOMIC DNA]</scope>
    <source>
        <strain evidence="2 3">20H-10</strain>
    </source>
</reference>
<evidence type="ECO:0000313" key="2">
    <source>
        <dbReference type="EMBL" id="GAA6114231.1"/>
    </source>
</evidence>
<feature type="transmembrane region" description="Helical" evidence="1">
    <location>
        <begin position="6"/>
        <end position="29"/>
    </location>
</feature>
<evidence type="ECO:0000313" key="3">
    <source>
        <dbReference type="Proteomes" id="UP001438112"/>
    </source>
</evidence>
<keyword evidence="1" id="KW-1133">Transmembrane helix</keyword>
<accession>A0ABP9ZHF9</accession>
<comment type="caution">
    <text evidence="2">The sequence shown here is derived from an EMBL/GenBank/DDBJ whole genome shotgun (WGS) entry which is preliminary data.</text>
</comment>
<dbReference type="EMBL" id="BAABVV010000028">
    <property type="protein sequence ID" value="GAA6114231.1"/>
    <property type="molecule type" value="Genomic_DNA"/>
</dbReference>
<dbReference type="Proteomes" id="UP001438112">
    <property type="component" value="Unassembled WGS sequence"/>
</dbReference>
<name>A0ABP9ZHF9_9LACO</name>
<evidence type="ECO:0000256" key="1">
    <source>
        <dbReference type="SAM" id="Phobius"/>
    </source>
</evidence>
<keyword evidence="1" id="KW-0472">Membrane</keyword>
<protein>
    <submittedName>
        <fullName evidence="2">Uncharacterized protein</fullName>
    </submittedName>
</protein>
<organism evidence="2 3">
    <name type="scientific">Apilactobacillus apinorum</name>
    <dbReference type="NCBI Taxonomy" id="1218495"/>
    <lineage>
        <taxon>Bacteria</taxon>
        <taxon>Bacillati</taxon>
        <taxon>Bacillota</taxon>
        <taxon>Bacilli</taxon>
        <taxon>Lactobacillales</taxon>
        <taxon>Lactobacillaceae</taxon>
        <taxon>Apilactobacillus</taxon>
    </lineage>
</organism>
<keyword evidence="3" id="KW-1185">Reference proteome</keyword>